<dbReference type="InterPro" id="IPR020846">
    <property type="entry name" value="MFS_dom"/>
</dbReference>
<name>G8NYD3_GRAMM</name>
<dbReference type="GO" id="GO:0005354">
    <property type="term" value="F:galactose transmembrane transporter activity"/>
    <property type="evidence" value="ECO:0007669"/>
    <property type="project" value="InterPro"/>
</dbReference>
<dbReference type="eggNOG" id="COG0738">
    <property type="taxonomic scope" value="Bacteria"/>
</dbReference>
<feature type="transmembrane region" description="Helical" evidence="11">
    <location>
        <begin position="344"/>
        <end position="366"/>
    </location>
</feature>
<keyword evidence="9 11" id="KW-1133">Transmembrane helix</keyword>
<keyword evidence="8 11" id="KW-0812">Transmembrane</keyword>
<dbReference type="InterPro" id="IPR036259">
    <property type="entry name" value="MFS_trans_sf"/>
</dbReference>
<evidence type="ECO:0000313" key="13">
    <source>
        <dbReference type="EMBL" id="AEU37899.1"/>
    </source>
</evidence>
<feature type="transmembrane region" description="Helical" evidence="11">
    <location>
        <begin position="51"/>
        <end position="73"/>
    </location>
</feature>
<keyword evidence="14" id="KW-1185">Reference proteome</keyword>
<evidence type="ECO:0000256" key="10">
    <source>
        <dbReference type="ARBA" id="ARBA00023136"/>
    </source>
</evidence>
<dbReference type="GO" id="GO:0055056">
    <property type="term" value="F:D-glucose transmembrane transporter activity"/>
    <property type="evidence" value="ECO:0007669"/>
    <property type="project" value="InterPro"/>
</dbReference>
<organism evidence="13 14">
    <name type="scientific">Granulicella mallensis (strain ATCC BAA-1857 / DSM 23137 / MP5ACTX8)</name>
    <dbReference type="NCBI Taxonomy" id="682795"/>
    <lineage>
        <taxon>Bacteria</taxon>
        <taxon>Pseudomonadati</taxon>
        <taxon>Acidobacteriota</taxon>
        <taxon>Terriglobia</taxon>
        <taxon>Terriglobales</taxon>
        <taxon>Acidobacteriaceae</taxon>
        <taxon>Granulicella</taxon>
    </lineage>
</organism>
<dbReference type="Pfam" id="PF07690">
    <property type="entry name" value="MFS_1"/>
    <property type="match status" value="1"/>
</dbReference>
<dbReference type="STRING" id="682795.AciX8_3609"/>
<dbReference type="InterPro" id="IPR011701">
    <property type="entry name" value="MFS"/>
</dbReference>
<evidence type="ECO:0000256" key="11">
    <source>
        <dbReference type="SAM" id="Phobius"/>
    </source>
</evidence>
<evidence type="ECO:0000256" key="4">
    <source>
        <dbReference type="ARBA" id="ARBA00022448"/>
    </source>
</evidence>
<keyword evidence="7" id="KW-0762">Sugar transport</keyword>
<feature type="transmembrane region" description="Helical" evidence="11">
    <location>
        <begin position="378"/>
        <end position="396"/>
    </location>
</feature>
<dbReference type="InterPro" id="IPR050375">
    <property type="entry name" value="MFS_TsgA-like"/>
</dbReference>
<keyword evidence="6" id="KW-0997">Cell inner membrane</keyword>
<dbReference type="PANTHER" id="PTHR43702:SF3">
    <property type="entry name" value="PROTEIN TSGA"/>
    <property type="match status" value="1"/>
</dbReference>
<feature type="transmembrane region" description="Helical" evidence="11">
    <location>
        <begin position="112"/>
        <end position="134"/>
    </location>
</feature>
<feature type="transmembrane region" description="Helical" evidence="11">
    <location>
        <begin position="85"/>
        <end position="105"/>
    </location>
</feature>
<dbReference type="SUPFAM" id="SSF103473">
    <property type="entry name" value="MFS general substrate transporter"/>
    <property type="match status" value="1"/>
</dbReference>
<evidence type="ECO:0000256" key="9">
    <source>
        <dbReference type="ARBA" id="ARBA00022989"/>
    </source>
</evidence>
<feature type="transmembrane region" description="Helical" evidence="11">
    <location>
        <begin position="21"/>
        <end position="44"/>
    </location>
</feature>
<evidence type="ECO:0000256" key="6">
    <source>
        <dbReference type="ARBA" id="ARBA00022519"/>
    </source>
</evidence>
<comment type="function">
    <text evidence="1">Intake of glucose and galactose.</text>
</comment>
<dbReference type="Proteomes" id="UP000007113">
    <property type="component" value="Chromosome"/>
</dbReference>
<keyword evidence="5" id="KW-1003">Cell membrane</keyword>
<feature type="transmembrane region" description="Helical" evidence="11">
    <location>
        <begin position="402"/>
        <end position="421"/>
    </location>
</feature>
<evidence type="ECO:0000313" key="14">
    <source>
        <dbReference type="Proteomes" id="UP000007113"/>
    </source>
</evidence>
<evidence type="ECO:0000256" key="5">
    <source>
        <dbReference type="ARBA" id="ARBA00022475"/>
    </source>
</evidence>
<dbReference type="CDD" id="cd17394">
    <property type="entry name" value="MFS_FucP_like"/>
    <property type="match status" value="1"/>
</dbReference>
<dbReference type="InterPro" id="IPR005964">
    <property type="entry name" value="Glc/Gal_transptr_bac"/>
</dbReference>
<dbReference type="OrthoDB" id="9795150at2"/>
<dbReference type="Gene3D" id="1.20.1250.20">
    <property type="entry name" value="MFS general substrate transporter like domains"/>
    <property type="match status" value="2"/>
</dbReference>
<dbReference type="HOGENOM" id="CLU_028452_2_2_0"/>
<evidence type="ECO:0000256" key="2">
    <source>
        <dbReference type="ARBA" id="ARBA00004429"/>
    </source>
</evidence>
<comment type="subcellular location">
    <subcellularLocation>
        <location evidence="2">Cell inner membrane</location>
        <topology evidence="2">Multi-pass membrane protein</topology>
    </subcellularLocation>
</comment>
<comment type="similarity">
    <text evidence="3">Belongs to the major facilitator superfamily. FHS transporter (TC 2.A.1.7) family.</text>
</comment>
<feature type="domain" description="Major facilitator superfamily (MFS) profile" evidence="12">
    <location>
        <begin position="23"/>
        <end position="441"/>
    </location>
</feature>
<proteinExistence type="inferred from homology"/>
<dbReference type="PANTHER" id="PTHR43702">
    <property type="entry name" value="L-FUCOSE-PROTON SYMPORTER"/>
    <property type="match status" value="1"/>
</dbReference>
<dbReference type="GO" id="GO:0005886">
    <property type="term" value="C:plasma membrane"/>
    <property type="evidence" value="ECO:0007669"/>
    <property type="project" value="UniProtKB-SubCell"/>
</dbReference>
<accession>G8NYD3</accession>
<dbReference type="PROSITE" id="PS50850">
    <property type="entry name" value="MFS"/>
    <property type="match status" value="1"/>
</dbReference>
<dbReference type="KEGG" id="gma:AciX8_3609"/>
<protein>
    <submittedName>
        <fullName evidence="13">Glucose/galactose transporter</fullName>
    </submittedName>
</protein>
<sequence length="441" mass="47148">MAIAGISSTRSSSYGPGTTNYSAMAMVTTLFFMWGFCTVLNDVLIPHLQGIFSLSYLQASLIQLAFFSSYFIFAQPAGKLVEWVGYQRTMVIGLLVMGMGALLFIPAATTVTYGFFLGAQIVLAAGVTMLQVAANPYVTILGPAETASSRLNLTQAFNTLGDTVAPYFGSILILGGAAVAAKNAALNHGAALTRAQQAASVKLPYYILAGILILLAVAIALYKFPRLEVTQDFRPTSQEHHKDSIWNHPHLYLGALAIFIYVGAEVSIGSFLAKYLADPKIAGLPLERAAKMVAFYWGGMMVGRFIGSYLMQKISAANMLALSGVGAAILVFSSLIGTGHFAEITILAVGLFNSIMFPTIFTLAVAELGPLTGRGSGLLVQGIVGGALIPLLMGYLADHFGIHRSLVLPLACYFFIIYYGWRGHRIFPSEPKGHFDIAPSI</sequence>
<evidence type="ECO:0000256" key="3">
    <source>
        <dbReference type="ARBA" id="ARBA00009120"/>
    </source>
</evidence>
<feature type="transmembrane region" description="Helical" evidence="11">
    <location>
        <begin position="318"/>
        <end position="338"/>
    </location>
</feature>
<evidence type="ECO:0000256" key="8">
    <source>
        <dbReference type="ARBA" id="ARBA00022692"/>
    </source>
</evidence>
<dbReference type="RefSeq" id="WP_014266773.1">
    <property type="nucleotide sequence ID" value="NC_016631.1"/>
</dbReference>
<evidence type="ECO:0000259" key="12">
    <source>
        <dbReference type="PROSITE" id="PS50850"/>
    </source>
</evidence>
<feature type="transmembrane region" description="Helical" evidence="11">
    <location>
        <begin position="203"/>
        <end position="224"/>
    </location>
</feature>
<feature type="transmembrane region" description="Helical" evidence="11">
    <location>
        <begin position="251"/>
        <end position="273"/>
    </location>
</feature>
<evidence type="ECO:0000256" key="1">
    <source>
        <dbReference type="ARBA" id="ARBA00003321"/>
    </source>
</evidence>
<evidence type="ECO:0000256" key="7">
    <source>
        <dbReference type="ARBA" id="ARBA00022597"/>
    </source>
</evidence>
<gene>
    <name evidence="13" type="ordered locus">AciX8_3609</name>
</gene>
<dbReference type="NCBIfam" id="TIGR01272">
    <property type="entry name" value="gluP"/>
    <property type="match status" value="1"/>
</dbReference>
<dbReference type="AlphaFoldDB" id="G8NYD3"/>
<dbReference type="GO" id="GO:1904659">
    <property type="term" value="P:D-glucose transmembrane transport"/>
    <property type="evidence" value="ECO:0007669"/>
    <property type="project" value="InterPro"/>
</dbReference>
<keyword evidence="4" id="KW-0813">Transport</keyword>
<dbReference type="EMBL" id="CP003130">
    <property type="protein sequence ID" value="AEU37899.1"/>
    <property type="molecule type" value="Genomic_DNA"/>
</dbReference>
<keyword evidence="10 11" id="KW-0472">Membrane</keyword>
<reference evidence="13 14" key="1">
    <citation type="submission" date="2011-11" db="EMBL/GenBank/DDBJ databases">
        <title>Complete sequence of Granulicella mallensis MP5ACTX8.</title>
        <authorList>
            <consortium name="US DOE Joint Genome Institute"/>
            <person name="Lucas S."/>
            <person name="Copeland A."/>
            <person name="Lapidus A."/>
            <person name="Cheng J.-F."/>
            <person name="Goodwin L."/>
            <person name="Pitluck S."/>
            <person name="Peters L."/>
            <person name="Lu M."/>
            <person name="Detter J.C."/>
            <person name="Han C."/>
            <person name="Tapia R."/>
            <person name="Land M."/>
            <person name="Hauser L."/>
            <person name="Kyrpides N."/>
            <person name="Ivanova N."/>
            <person name="Mikhailova N."/>
            <person name="Pagani I."/>
            <person name="Rawat S."/>
            <person name="Mannisto M."/>
            <person name="Haggblom M."/>
            <person name="Woyke T."/>
        </authorList>
    </citation>
    <scope>NUCLEOTIDE SEQUENCE [LARGE SCALE GENOMIC DNA]</scope>
    <source>
        <strain evidence="14">ATCC BAA-1857 / DSM 23137 / MP5ACTX8</strain>
    </source>
</reference>